<sequence>MIEITSLGSSSAGNSYRITDGKTPLLLDAGLRYKEIQRGLAFQVSSLTGCLVTHEHGDHSAAVKDLIKAGVNIYTSAGTADALRLDSHRVYPVSALEPFTIGTWSILPFDVQHDAAEPLGFLLANTAGDKLLFATDTYYIKHRFTGLTHIMVECNYSINILNQNIAAGRVPAVMKHRLLRSHFSLENVKDFIRANDMRRVQEIHLLHLSDNNSDEALFKREIMALTGKQVYVAGR</sequence>
<dbReference type="AlphaFoldDB" id="A0A2V4VA62"/>
<gene>
    <name evidence="5" type="ORF">DFQ00_105319</name>
    <name evidence="6" type="ORF">HUB98_09245</name>
</gene>
<evidence type="ECO:0000313" key="6">
    <source>
        <dbReference type="EMBL" id="QKS56508.1"/>
    </source>
</evidence>
<protein>
    <submittedName>
        <fullName evidence="6">MBL fold metallo-hydrolase</fullName>
    </submittedName>
    <submittedName>
        <fullName evidence="5">Phosphoribosyl 1,2-cyclic phosphodiesterase</fullName>
    </submittedName>
</protein>
<reference evidence="6 8" key="2">
    <citation type="submission" date="2020-06" db="EMBL/GenBank/DDBJ databases">
        <title>Complete genome of Paenibacillus barcinonensis KACC11450.</title>
        <authorList>
            <person name="Kim M."/>
            <person name="Park Y.-J."/>
            <person name="Shin J.-H."/>
        </authorList>
    </citation>
    <scope>NUCLEOTIDE SEQUENCE [LARGE SCALE GENOMIC DNA]</scope>
    <source>
        <strain evidence="6 8">KACC11450</strain>
    </source>
</reference>
<evidence type="ECO:0000313" key="5">
    <source>
        <dbReference type="EMBL" id="PYE49815.1"/>
    </source>
</evidence>
<keyword evidence="8" id="KW-1185">Reference proteome</keyword>
<evidence type="ECO:0000256" key="3">
    <source>
        <dbReference type="ARBA" id="ARBA00048505"/>
    </source>
</evidence>
<evidence type="ECO:0000256" key="2">
    <source>
        <dbReference type="ARBA" id="ARBA00034301"/>
    </source>
</evidence>
<dbReference type="EMBL" id="CP054614">
    <property type="protein sequence ID" value="QKS56508.1"/>
    <property type="molecule type" value="Genomic_DNA"/>
</dbReference>
<name>A0A2V4VA62_PAEBA</name>
<comment type="function">
    <text evidence="2">Counteracts the endogenous Pycsar antiviral defense system. Phosphodiesterase that enables metal-dependent hydrolysis of host cyclic nucleotide Pycsar defense signals such as cCMP and cUMP.</text>
</comment>
<dbReference type="Proteomes" id="UP000509327">
    <property type="component" value="Chromosome"/>
</dbReference>
<evidence type="ECO:0000313" key="7">
    <source>
        <dbReference type="Proteomes" id="UP000247790"/>
    </source>
</evidence>
<dbReference type="OrthoDB" id="1846420at2"/>
<dbReference type="Proteomes" id="UP000247790">
    <property type="component" value="Unassembled WGS sequence"/>
</dbReference>
<dbReference type="RefSeq" id="WP_110896489.1">
    <property type="nucleotide sequence ID" value="NZ_CP054614.1"/>
</dbReference>
<dbReference type="Gene3D" id="3.60.15.10">
    <property type="entry name" value="Ribonuclease Z/Hydroxyacylglutathione hydrolase-like"/>
    <property type="match status" value="1"/>
</dbReference>
<feature type="domain" description="Metallo-beta-lactamase" evidence="4">
    <location>
        <begin position="12"/>
        <end position="182"/>
    </location>
</feature>
<comment type="catalytic activity">
    <reaction evidence="3">
        <text>3',5'-cyclic UMP + H2O = UMP + H(+)</text>
        <dbReference type="Rhea" id="RHEA:70575"/>
        <dbReference type="ChEBI" id="CHEBI:15377"/>
        <dbReference type="ChEBI" id="CHEBI:15378"/>
        <dbReference type="ChEBI" id="CHEBI:57865"/>
        <dbReference type="ChEBI" id="CHEBI:184387"/>
    </reaction>
    <physiologicalReaction direction="left-to-right" evidence="3">
        <dbReference type="Rhea" id="RHEA:70576"/>
    </physiologicalReaction>
</comment>
<dbReference type="SMART" id="SM00849">
    <property type="entry name" value="Lactamase_B"/>
    <property type="match status" value="1"/>
</dbReference>
<evidence type="ECO:0000259" key="4">
    <source>
        <dbReference type="SMART" id="SM00849"/>
    </source>
</evidence>
<dbReference type="PANTHER" id="PTHR47619:SF1">
    <property type="entry name" value="EXODEOXYRIBONUCLEASE WALJ"/>
    <property type="match status" value="1"/>
</dbReference>
<dbReference type="EMBL" id="QJSW01000005">
    <property type="protein sequence ID" value="PYE49815.1"/>
    <property type="molecule type" value="Genomic_DNA"/>
</dbReference>
<evidence type="ECO:0000256" key="1">
    <source>
        <dbReference type="ARBA" id="ARBA00034221"/>
    </source>
</evidence>
<dbReference type="InterPro" id="IPR052533">
    <property type="entry name" value="WalJ/YycJ-like"/>
</dbReference>
<comment type="catalytic activity">
    <reaction evidence="1">
        <text>3',5'-cyclic CMP + H2O = CMP + H(+)</text>
        <dbReference type="Rhea" id="RHEA:72675"/>
        <dbReference type="ChEBI" id="CHEBI:15377"/>
        <dbReference type="ChEBI" id="CHEBI:15378"/>
        <dbReference type="ChEBI" id="CHEBI:58003"/>
        <dbReference type="ChEBI" id="CHEBI:60377"/>
    </reaction>
    <physiologicalReaction direction="left-to-right" evidence="1">
        <dbReference type="Rhea" id="RHEA:72676"/>
    </physiologicalReaction>
</comment>
<evidence type="ECO:0000313" key="8">
    <source>
        <dbReference type="Proteomes" id="UP000509327"/>
    </source>
</evidence>
<dbReference type="InterPro" id="IPR036866">
    <property type="entry name" value="RibonucZ/Hydroxyglut_hydro"/>
</dbReference>
<organism evidence="5 7">
    <name type="scientific">Paenibacillus barcinonensis</name>
    <dbReference type="NCBI Taxonomy" id="198119"/>
    <lineage>
        <taxon>Bacteria</taxon>
        <taxon>Bacillati</taxon>
        <taxon>Bacillota</taxon>
        <taxon>Bacilli</taxon>
        <taxon>Bacillales</taxon>
        <taxon>Paenibacillaceae</taxon>
        <taxon>Paenibacillus</taxon>
    </lineage>
</organism>
<proteinExistence type="predicted"/>
<dbReference type="Pfam" id="PF12706">
    <property type="entry name" value="Lactamase_B_2"/>
    <property type="match status" value="1"/>
</dbReference>
<dbReference type="SUPFAM" id="SSF56281">
    <property type="entry name" value="Metallo-hydrolase/oxidoreductase"/>
    <property type="match status" value="1"/>
</dbReference>
<dbReference type="InterPro" id="IPR001279">
    <property type="entry name" value="Metallo-B-lactamas"/>
</dbReference>
<reference evidence="5 7" key="1">
    <citation type="submission" date="2018-06" db="EMBL/GenBank/DDBJ databases">
        <title>Genomic Encyclopedia of Type Strains, Phase III (KMG-III): the genomes of soil and plant-associated and newly described type strains.</title>
        <authorList>
            <person name="Whitman W."/>
        </authorList>
    </citation>
    <scope>NUCLEOTIDE SEQUENCE [LARGE SCALE GENOMIC DNA]</scope>
    <source>
        <strain evidence="5 7">CECT 7022</strain>
    </source>
</reference>
<accession>A0A2V4VA62</accession>
<dbReference type="PANTHER" id="PTHR47619">
    <property type="entry name" value="METALLO-HYDROLASE YYCJ-RELATED"/>
    <property type="match status" value="1"/>
</dbReference>